<proteinExistence type="predicted"/>
<evidence type="ECO:0000313" key="3">
    <source>
        <dbReference type="Proteomes" id="UP000601768"/>
    </source>
</evidence>
<dbReference type="RefSeq" id="WP_186507644.1">
    <property type="nucleotide sequence ID" value="NZ_JACNEP010000013.1"/>
</dbReference>
<keyword evidence="1" id="KW-0472">Membrane</keyword>
<keyword evidence="3" id="KW-1185">Reference proteome</keyword>
<feature type="transmembrane region" description="Helical" evidence="1">
    <location>
        <begin position="81"/>
        <end position="98"/>
    </location>
</feature>
<name>A0A8J6IXL5_9ALTE</name>
<feature type="transmembrane region" description="Helical" evidence="1">
    <location>
        <begin position="55"/>
        <end position="74"/>
    </location>
</feature>
<organism evidence="2 3">
    <name type="scientific">Neptunicella marina</name>
    <dbReference type="NCBI Taxonomy" id="2125989"/>
    <lineage>
        <taxon>Bacteria</taxon>
        <taxon>Pseudomonadati</taxon>
        <taxon>Pseudomonadota</taxon>
        <taxon>Gammaproteobacteria</taxon>
        <taxon>Alteromonadales</taxon>
        <taxon>Alteromonadaceae</taxon>
        <taxon>Neptunicella</taxon>
    </lineage>
</organism>
<evidence type="ECO:0000256" key="1">
    <source>
        <dbReference type="SAM" id="Phobius"/>
    </source>
</evidence>
<accession>A0A8J6IXL5</accession>
<protein>
    <submittedName>
        <fullName evidence="2">Uncharacterized protein</fullName>
    </submittedName>
</protein>
<comment type="caution">
    <text evidence="2">The sequence shown here is derived from an EMBL/GenBank/DDBJ whole genome shotgun (WGS) entry which is preliminary data.</text>
</comment>
<gene>
    <name evidence="2" type="ORF">H8B19_14705</name>
</gene>
<keyword evidence="1" id="KW-0812">Transmembrane</keyword>
<dbReference type="AlphaFoldDB" id="A0A8J6IXL5"/>
<feature type="transmembrane region" description="Helical" evidence="1">
    <location>
        <begin position="6"/>
        <end position="21"/>
    </location>
</feature>
<dbReference type="EMBL" id="JACNEP010000013">
    <property type="protein sequence ID" value="MBC3767133.1"/>
    <property type="molecule type" value="Genomic_DNA"/>
</dbReference>
<reference evidence="2" key="1">
    <citation type="journal article" date="2018" name="Int. J. Syst. Evol. Microbiol.">
        <title>Neptunicella marina gen. nov., sp. nov., isolated from surface seawater.</title>
        <authorList>
            <person name="Liu X."/>
            <person name="Lai Q."/>
            <person name="Du Y."/>
            <person name="Zhang X."/>
            <person name="Liu Z."/>
            <person name="Sun F."/>
            <person name="Shao Z."/>
        </authorList>
    </citation>
    <scope>NUCLEOTIDE SEQUENCE</scope>
    <source>
        <strain evidence="2">S27-2</strain>
    </source>
</reference>
<reference evidence="2" key="2">
    <citation type="submission" date="2020-08" db="EMBL/GenBank/DDBJ databases">
        <authorList>
            <person name="Lai Q."/>
        </authorList>
    </citation>
    <scope>NUCLEOTIDE SEQUENCE</scope>
    <source>
        <strain evidence="2">S27-2</strain>
    </source>
</reference>
<evidence type="ECO:0000313" key="2">
    <source>
        <dbReference type="EMBL" id="MBC3767133.1"/>
    </source>
</evidence>
<feature type="transmembrane region" description="Helical" evidence="1">
    <location>
        <begin position="110"/>
        <end position="131"/>
    </location>
</feature>
<keyword evidence="1" id="KW-1133">Transmembrane helix</keyword>
<sequence length="141" mass="15814">MNTTALMVGVLVAWLIIYRFNKAGYEKRQWAYSLLLATFPVYYWVFAVYAKDGSALLNEILTGVFFIATAVVACKASRVSGLLLLALGFIGHGVYDVIHLSLYRDSVAPSWWPEFCGSIDVLLGVYMLYLLHKYTPKTNTS</sequence>
<dbReference type="Proteomes" id="UP000601768">
    <property type="component" value="Unassembled WGS sequence"/>
</dbReference>
<feature type="transmembrane region" description="Helical" evidence="1">
    <location>
        <begin position="30"/>
        <end position="49"/>
    </location>
</feature>